<dbReference type="PANTHER" id="PTHR14494:SF0">
    <property type="entry name" value="ALADIN"/>
    <property type="match status" value="1"/>
</dbReference>
<organism evidence="2 3">
    <name type="scientific">Cyanidioschyzon merolae (strain NIES-3377 / 10D)</name>
    <name type="common">Unicellular red alga</name>
    <dbReference type="NCBI Taxonomy" id="280699"/>
    <lineage>
        <taxon>Eukaryota</taxon>
        <taxon>Rhodophyta</taxon>
        <taxon>Bangiophyceae</taxon>
        <taxon>Cyanidiales</taxon>
        <taxon>Cyanidiaceae</taxon>
        <taxon>Cyanidioschyzon</taxon>
    </lineage>
</organism>
<keyword evidence="3" id="KW-1185">Reference proteome</keyword>
<dbReference type="InterPro" id="IPR015943">
    <property type="entry name" value="WD40/YVTN_repeat-like_dom_sf"/>
</dbReference>
<dbReference type="AlphaFoldDB" id="M1VE21"/>
<dbReference type="KEGG" id="cme:CYME_CMM309C"/>
<dbReference type="eggNOG" id="KOG2139">
    <property type="taxonomic scope" value="Eukaryota"/>
</dbReference>
<name>M1VE21_CYAM1</name>
<dbReference type="InterPro" id="IPR036322">
    <property type="entry name" value="WD40_repeat_dom_sf"/>
</dbReference>
<dbReference type="RefSeq" id="XP_005537168.1">
    <property type="nucleotide sequence ID" value="XM_005537111.1"/>
</dbReference>
<dbReference type="SUPFAM" id="SSF50978">
    <property type="entry name" value="WD40 repeat-like"/>
    <property type="match status" value="1"/>
</dbReference>
<feature type="region of interest" description="Disordered" evidence="1">
    <location>
        <begin position="1"/>
        <end position="69"/>
    </location>
</feature>
<dbReference type="EMBL" id="AP006495">
    <property type="protein sequence ID" value="BAM81132.1"/>
    <property type="molecule type" value="Genomic_DNA"/>
</dbReference>
<gene>
    <name evidence="2" type="ORF">CYME_CMM309C</name>
</gene>
<dbReference type="Pfam" id="PF00400">
    <property type="entry name" value="WD40"/>
    <property type="match status" value="1"/>
</dbReference>
<dbReference type="InterPro" id="IPR001680">
    <property type="entry name" value="WD40_rpt"/>
</dbReference>
<sequence length="533" mass="58400">MELAVSSVHGTGEVGRQPTPWRAPRTHASASGRSAPDAEPLPPLERITERDAPATGPGRELGTSCWSEPGYDAVSPQRLGLPRLPPLKVASASQSTVEQSSHTLVAASSRSTLAYGNVFRQSVHPERTSTWSRTLSNALEKLLVPRQLQKQQTRTTALAGSLVGMRGTQPGKIALADDWVLLAIITGDDAVYCYRIDREHDTWTCTAVLRTRLVRSVTCLAFRPCMTQSWMLAAGCERGVALWTADAQSAGAAGPAPRSAETAPASVAHAPLYVCFQLLETWGHHHVSSVAWSADGHMLASSTCSDSAVLVWQVGAGSYQALYRIRGGVEHLCWSPSLEDAGVLLSIAHRGSVVRIWSTNPDGEWVSTAWDRPRLDPDLLAWHVKVQVGRDSHRRHYLIGADFTKSLLWCWTLEFQTHASLRPLATFRMPGEPQKLAWDPTGQRLAISFKEPLRFPVQSKTGDPDAADRAPVALYVTEMEPTVQVSLTGFVRAPESNAQVIDLRWHPQGPRRALALLVISWSNQQVTFYPYVL</sequence>
<dbReference type="Proteomes" id="UP000007014">
    <property type="component" value="Chromosome 13"/>
</dbReference>
<reference evidence="2 3" key="1">
    <citation type="journal article" date="2004" name="Nature">
        <title>Genome sequence of the ultrasmall unicellular red alga Cyanidioschyzon merolae 10D.</title>
        <authorList>
            <person name="Matsuzaki M."/>
            <person name="Misumi O."/>
            <person name="Shin-i T."/>
            <person name="Maruyama S."/>
            <person name="Takahara M."/>
            <person name="Miyagishima S."/>
            <person name="Mori T."/>
            <person name="Nishida K."/>
            <person name="Yagisawa F."/>
            <person name="Nishida K."/>
            <person name="Yoshida Y."/>
            <person name="Nishimura Y."/>
            <person name="Nakao S."/>
            <person name="Kobayashi T."/>
            <person name="Momoyama Y."/>
            <person name="Higashiyama T."/>
            <person name="Minoda A."/>
            <person name="Sano M."/>
            <person name="Nomoto H."/>
            <person name="Oishi K."/>
            <person name="Hayashi H."/>
            <person name="Ohta F."/>
            <person name="Nishizaka S."/>
            <person name="Haga S."/>
            <person name="Miura S."/>
            <person name="Morishita T."/>
            <person name="Kabeya Y."/>
            <person name="Terasawa K."/>
            <person name="Suzuki Y."/>
            <person name="Ishii Y."/>
            <person name="Asakawa S."/>
            <person name="Takano H."/>
            <person name="Ohta N."/>
            <person name="Kuroiwa H."/>
            <person name="Tanaka K."/>
            <person name="Shimizu N."/>
            <person name="Sugano S."/>
            <person name="Sato N."/>
            <person name="Nozaki H."/>
            <person name="Ogasawara N."/>
            <person name="Kohara Y."/>
            <person name="Kuroiwa T."/>
        </authorList>
    </citation>
    <scope>NUCLEOTIDE SEQUENCE [LARGE SCALE GENOMIC DNA]</scope>
    <source>
        <strain evidence="2 3">10D</strain>
    </source>
</reference>
<dbReference type="OrthoDB" id="3633at2759"/>
<dbReference type="GO" id="GO:0005643">
    <property type="term" value="C:nuclear pore"/>
    <property type="evidence" value="ECO:0007669"/>
    <property type="project" value="TreeGrafter"/>
</dbReference>
<dbReference type="SMART" id="SM00320">
    <property type="entry name" value="WD40"/>
    <property type="match status" value="3"/>
</dbReference>
<protein>
    <submittedName>
        <fullName evidence="2">Similar to WD-repeat protein aladin</fullName>
    </submittedName>
</protein>
<dbReference type="HOGENOM" id="CLU_511297_0_0_1"/>
<dbReference type="PANTHER" id="PTHR14494">
    <property type="entry name" value="ALADIN/ADRACALIN/AAAS"/>
    <property type="match status" value="1"/>
</dbReference>
<dbReference type="Gramene" id="CMM309CT">
    <property type="protein sequence ID" value="CMM309CT"/>
    <property type="gene ID" value="CMM309C"/>
</dbReference>
<evidence type="ECO:0000256" key="1">
    <source>
        <dbReference type="SAM" id="MobiDB-lite"/>
    </source>
</evidence>
<dbReference type="Gene3D" id="2.130.10.10">
    <property type="entry name" value="YVTN repeat-like/Quinoprotein amine dehydrogenase"/>
    <property type="match status" value="2"/>
</dbReference>
<evidence type="ECO:0000313" key="2">
    <source>
        <dbReference type="EMBL" id="BAM81132.1"/>
    </source>
</evidence>
<evidence type="ECO:0000313" key="3">
    <source>
        <dbReference type="Proteomes" id="UP000007014"/>
    </source>
</evidence>
<dbReference type="GO" id="GO:0006913">
    <property type="term" value="P:nucleocytoplasmic transport"/>
    <property type="evidence" value="ECO:0007669"/>
    <property type="project" value="TreeGrafter"/>
</dbReference>
<dbReference type="InterPro" id="IPR045139">
    <property type="entry name" value="Aladin"/>
</dbReference>
<reference evidence="2 3" key="2">
    <citation type="journal article" date="2007" name="BMC Biol.">
        <title>A 100%-complete sequence reveals unusually simple genomic features in the hot-spring red alga Cyanidioschyzon merolae.</title>
        <authorList>
            <person name="Nozaki H."/>
            <person name="Takano H."/>
            <person name="Misumi O."/>
            <person name="Terasawa K."/>
            <person name="Matsuzaki M."/>
            <person name="Maruyama S."/>
            <person name="Nishida K."/>
            <person name="Yagisawa F."/>
            <person name="Yoshida Y."/>
            <person name="Fujiwara T."/>
            <person name="Takio S."/>
            <person name="Tamura K."/>
            <person name="Chung S.J."/>
            <person name="Nakamura S."/>
            <person name="Kuroiwa H."/>
            <person name="Tanaka K."/>
            <person name="Sato N."/>
            <person name="Kuroiwa T."/>
        </authorList>
    </citation>
    <scope>NUCLEOTIDE SEQUENCE [LARGE SCALE GENOMIC DNA]</scope>
    <source>
        <strain evidence="2 3">10D</strain>
    </source>
</reference>
<dbReference type="GeneID" id="16994950"/>
<accession>M1VE21</accession>
<proteinExistence type="predicted"/>
<dbReference type="STRING" id="280699.M1VE21"/>